<dbReference type="Proteomes" id="UP000475582">
    <property type="component" value="Unassembled WGS sequence"/>
</dbReference>
<dbReference type="CDD" id="cd00207">
    <property type="entry name" value="fer2"/>
    <property type="match status" value="1"/>
</dbReference>
<dbReference type="RefSeq" id="WP_155465354.1">
    <property type="nucleotide sequence ID" value="NZ_WNKY01000021.1"/>
</dbReference>
<sequence length="576" mass="64259">MDKIDIRLNVNDEEVHVSANGSRSLLNLLHDYPDLQFRGTKFGCGIGECRACTVLVDDPQAGHRRAQQSCMTPLRHCQGQSVYTIESVAGTAYADVQKEFVDQFAFQCGYCAPGFIMSTIGLLEQLKVKPVAIDQLPQLIHDALGENYCRCTGYAKYYASVKRLAANVIGVNPDDVPDTSPLTPPPPYFETIAKPAGRTFASAHLELIRLLRSAAEIEHSLMIQYLYAVFSVKLPRYAMLAGWSTHRHGGPPNSLLGVAIEEMVHLHTVNQLLVALGARPNLGRQQFPLETDIYPFPVHLEPLSPGSVAKYVYIEAPHGKILSDDSDDISKAVNHWLNRYTRLNPVGSIYDRIVAMLDELDTSGHFPGLDYAHWRNELGKIKNEGEGGHFELFSSILLGTHPAFAGVANPWELPPQHADYPAYPLPLNPSAFDSADGAIQSPTFRKVAWLSNLYYWLVCMALDWSHLHDNRLLQAARRIMWGPIRSLGQFLACNGVGIPFDTLPMTYSPGLTDPDRLHLMEEMCEEIASCEQDVLRHLPEDYPLDTIRTFMQEIKSNSSVRELDGAKNKSEHSTLR</sequence>
<dbReference type="Gene3D" id="3.10.20.30">
    <property type="match status" value="1"/>
</dbReference>
<reference evidence="2 3" key="1">
    <citation type="submission" date="2019-11" db="EMBL/GenBank/DDBJ databases">
        <title>Type strains purchased from KCTC, JCM and DSMZ.</title>
        <authorList>
            <person name="Lu H."/>
        </authorList>
    </citation>
    <scope>NUCLEOTIDE SEQUENCE [LARGE SCALE GENOMIC DNA]</scope>
    <source>
        <strain evidence="2 3">KCTC 22382</strain>
    </source>
</reference>
<dbReference type="InterPro" id="IPR036010">
    <property type="entry name" value="2Fe-2S_ferredoxin-like_sf"/>
</dbReference>
<dbReference type="SUPFAM" id="SSF54292">
    <property type="entry name" value="2Fe-2S ferredoxin-like"/>
    <property type="match status" value="1"/>
</dbReference>
<dbReference type="InterPro" id="IPR026820">
    <property type="entry name" value="VioB/RebD_dom"/>
</dbReference>
<dbReference type="GO" id="GO:0046872">
    <property type="term" value="F:metal ion binding"/>
    <property type="evidence" value="ECO:0007669"/>
    <property type="project" value="InterPro"/>
</dbReference>
<dbReference type="EMBL" id="WNKY01000021">
    <property type="protein sequence ID" value="MTV39579.1"/>
    <property type="molecule type" value="Genomic_DNA"/>
</dbReference>
<dbReference type="InterPro" id="IPR002888">
    <property type="entry name" value="2Fe-2S-bd"/>
</dbReference>
<feature type="domain" description="2Fe-2S ferredoxin-type" evidence="1">
    <location>
        <begin position="4"/>
        <end position="88"/>
    </location>
</feature>
<dbReference type="Pfam" id="PF01799">
    <property type="entry name" value="Fer2_2"/>
    <property type="match status" value="1"/>
</dbReference>
<dbReference type="InterPro" id="IPR012347">
    <property type="entry name" value="Ferritin-like"/>
</dbReference>
<dbReference type="GO" id="GO:0051537">
    <property type="term" value="F:2 iron, 2 sulfur cluster binding"/>
    <property type="evidence" value="ECO:0007669"/>
    <property type="project" value="TreeGrafter"/>
</dbReference>
<dbReference type="PANTHER" id="PTHR45331">
    <property type="entry name" value="OXIDOREDUCTASE, IRON-SULPHUR BINDING SUBUNIT-RELATED-RELATED"/>
    <property type="match status" value="1"/>
</dbReference>
<evidence type="ECO:0000313" key="3">
    <source>
        <dbReference type="Proteomes" id="UP000475582"/>
    </source>
</evidence>
<dbReference type="AlphaFoldDB" id="A0A6L6PLK4"/>
<dbReference type="Gene3D" id="1.10.150.120">
    <property type="entry name" value="[2Fe-2S]-binding domain"/>
    <property type="match status" value="1"/>
</dbReference>
<dbReference type="GO" id="GO:0016903">
    <property type="term" value="F:oxidoreductase activity, acting on the aldehyde or oxo group of donors"/>
    <property type="evidence" value="ECO:0007669"/>
    <property type="project" value="TreeGrafter"/>
</dbReference>
<dbReference type="PANTHER" id="PTHR45331:SF2">
    <property type="entry name" value="OXIDOREDUCTASE WITH IRON-SULFUR SUBUNIT"/>
    <property type="match status" value="1"/>
</dbReference>
<evidence type="ECO:0000259" key="1">
    <source>
        <dbReference type="PROSITE" id="PS51085"/>
    </source>
</evidence>
<accession>A0A6L6PLK4</accession>
<dbReference type="InterPro" id="IPR036884">
    <property type="entry name" value="2Fe-2S-bd_dom_sf"/>
</dbReference>
<name>A0A6L6PLK4_9BURK</name>
<dbReference type="Gene3D" id="1.20.1260.10">
    <property type="match status" value="1"/>
</dbReference>
<dbReference type="CDD" id="cd00657">
    <property type="entry name" value="Ferritin_like"/>
    <property type="match status" value="1"/>
</dbReference>
<protein>
    <submittedName>
        <fullName evidence="2">2Fe-2S iron-sulfur cluster binding domain-containing protein</fullName>
    </submittedName>
</protein>
<proteinExistence type="predicted"/>
<dbReference type="Pfam" id="PF12902">
    <property type="entry name" value="Ferritin-like"/>
    <property type="match status" value="1"/>
</dbReference>
<organism evidence="2 3">
    <name type="scientific">Duganella radicis</name>
    <dbReference type="NCBI Taxonomy" id="551988"/>
    <lineage>
        <taxon>Bacteria</taxon>
        <taxon>Pseudomonadati</taxon>
        <taxon>Pseudomonadota</taxon>
        <taxon>Betaproteobacteria</taxon>
        <taxon>Burkholderiales</taxon>
        <taxon>Oxalobacteraceae</taxon>
        <taxon>Telluria group</taxon>
        <taxon>Duganella</taxon>
    </lineage>
</organism>
<comment type="caution">
    <text evidence="2">The sequence shown here is derived from an EMBL/GenBank/DDBJ whole genome shotgun (WGS) entry which is preliminary data.</text>
</comment>
<dbReference type="OrthoDB" id="9179439at2"/>
<dbReference type="InterPro" id="IPR001041">
    <property type="entry name" value="2Fe-2S_ferredoxin-type"/>
</dbReference>
<keyword evidence="3" id="KW-1185">Reference proteome</keyword>
<gene>
    <name evidence="2" type="ORF">GM676_18620</name>
</gene>
<dbReference type="SUPFAM" id="SSF47741">
    <property type="entry name" value="CO dehydrogenase ISP C-domain like"/>
    <property type="match status" value="1"/>
</dbReference>
<dbReference type="PROSITE" id="PS51085">
    <property type="entry name" value="2FE2S_FER_2"/>
    <property type="match status" value="1"/>
</dbReference>
<dbReference type="InterPro" id="IPR012675">
    <property type="entry name" value="Beta-grasp_dom_sf"/>
</dbReference>
<evidence type="ECO:0000313" key="2">
    <source>
        <dbReference type="EMBL" id="MTV39579.1"/>
    </source>
</evidence>
<dbReference type="InterPro" id="IPR052914">
    <property type="entry name" value="Aldehyde_Oxdr_Iron-Sulfur"/>
</dbReference>